<organism evidence="1 2">
    <name type="scientific">Ambrosiozyma monospora</name>
    <name type="common">Yeast</name>
    <name type="synonym">Endomycopsis monosporus</name>
    <dbReference type="NCBI Taxonomy" id="43982"/>
    <lineage>
        <taxon>Eukaryota</taxon>
        <taxon>Fungi</taxon>
        <taxon>Dikarya</taxon>
        <taxon>Ascomycota</taxon>
        <taxon>Saccharomycotina</taxon>
        <taxon>Pichiomycetes</taxon>
        <taxon>Pichiales</taxon>
        <taxon>Pichiaceae</taxon>
        <taxon>Ambrosiozyma</taxon>
    </lineage>
</organism>
<dbReference type="SUPFAM" id="SSF54928">
    <property type="entry name" value="RNA-binding domain, RBD"/>
    <property type="match status" value="1"/>
</dbReference>
<proteinExistence type="predicted"/>
<dbReference type="CDD" id="cd00590">
    <property type="entry name" value="RRM_SF"/>
    <property type="match status" value="1"/>
</dbReference>
<evidence type="ECO:0000313" key="1">
    <source>
        <dbReference type="EMBL" id="GME74653.1"/>
    </source>
</evidence>
<dbReference type="InterPro" id="IPR035979">
    <property type="entry name" value="RBD_domain_sf"/>
</dbReference>
<dbReference type="AlphaFoldDB" id="A0A9W6WJ09"/>
<gene>
    <name evidence="1" type="ORF">Amon01_000951900</name>
</gene>
<protein>
    <submittedName>
        <fullName evidence="1">Unnamed protein product</fullName>
    </submittedName>
</protein>
<dbReference type="InterPro" id="IPR012677">
    <property type="entry name" value="Nucleotide-bd_a/b_plait_sf"/>
</dbReference>
<comment type="caution">
    <text evidence="1">The sequence shown here is derived from an EMBL/GenBank/DDBJ whole genome shotgun (WGS) entry which is preliminary data.</text>
</comment>
<dbReference type="EMBL" id="BSXU01011328">
    <property type="protein sequence ID" value="GME74653.1"/>
    <property type="molecule type" value="Genomic_DNA"/>
</dbReference>
<name>A0A9W6WJ09_AMBMO</name>
<dbReference type="Gene3D" id="3.30.70.330">
    <property type="match status" value="1"/>
</dbReference>
<reference evidence="1" key="1">
    <citation type="submission" date="2023-04" db="EMBL/GenBank/DDBJ databases">
        <title>Ambrosiozyma monospora NBRC 1965.</title>
        <authorList>
            <person name="Ichikawa N."/>
            <person name="Sato H."/>
            <person name="Tonouchi N."/>
        </authorList>
    </citation>
    <scope>NUCLEOTIDE SEQUENCE</scope>
    <source>
        <strain evidence="1">NBRC 1965</strain>
    </source>
</reference>
<keyword evidence="2" id="KW-1185">Reference proteome</keyword>
<sequence>MNLSPQVTKHDVLNIMSKYGTILNVLIKTEPIPGRNIPRGPKSQAHQGFHDPDFDEGNDESLYTTTAELLYLEESSLYSAKDDLDGRKADGRILKLEIDTISKFVQGANDWAKILDDVRLTRNAELAIQNAEMARAKAEQAKVRAAVVYDRF</sequence>
<accession>A0A9W6WJ09</accession>
<evidence type="ECO:0000313" key="2">
    <source>
        <dbReference type="Proteomes" id="UP001165063"/>
    </source>
</evidence>
<dbReference type="Proteomes" id="UP001165063">
    <property type="component" value="Unassembled WGS sequence"/>
</dbReference>
<dbReference type="GO" id="GO:0003676">
    <property type="term" value="F:nucleic acid binding"/>
    <property type="evidence" value="ECO:0007669"/>
    <property type="project" value="InterPro"/>
</dbReference>